<protein>
    <submittedName>
        <fullName evidence="1">Uncharacterized protein</fullName>
    </submittedName>
</protein>
<accession>A0AAV7WXI8</accession>
<reference evidence="1" key="1">
    <citation type="journal article" date="2022" name="bioRxiv">
        <title>Sequencing and chromosome-scale assembly of the giantPleurodeles waltlgenome.</title>
        <authorList>
            <person name="Brown T."/>
            <person name="Elewa A."/>
            <person name="Iarovenko S."/>
            <person name="Subramanian E."/>
            <person name="Araus A.J."/>
            <person name="Petzold A."/>
            <person name="Susuki M."/>
            <person name="Suzuki K.-i.T."/>
            <person name="Hayashi T."/>
            <person name="Toyoda A."/>
            <person name="Oliveira C."/>
            <person name="Osipova E."/>
            <person name="Leigh N.D."/>
            <person name="Simon A."/>
            <person name="Yun M.H."/>
        </authorList>
    </citation>
    <scope>NUCLEOTIDE SEQUENCE</scope>
    <source>
        <strain evidence="1">20211129_DDA</strain>
        <tissue evidence="1">Liver</tissue>
    </source>
</reference>
<evidence type="ECO:0000313" key="2">
    <source>
        <dbReference type="Proteomes" id="UP001066276"/>
    </source>
</evidence>
<comment type="caution">
    <text evidence="1">The sequence shown here is derived from an EMBL/GenBank/DDBJ whole genome shotgun (WGS) entry which is preliminary data.</text>
</comment>
<name>A0AAV7WXI8_PLEWA</name>
<dbReference type="AlphaFoldDB" id="A0AAV7WXI8"/>
<dbReference type="Proteomes" id="UP001066276">
    <property type="component" value="Chromosome 1_1"/>
</dbReference>
<organism evidence="1 2">
    <name type="scientific">Pleurodeles waltl</name>
    <name type="common">Iberian ribbed newt</name>
    <dbReference type="NCBI Taxonomy" id="8319"/>
    <lineage>
        <taxon>Eukaryota</taxon>
        <taxon>Metazoa</taxon>
        <taxon>Chordata</taxon>
        <taxon>Craniata</taxon>
        <taxon>Vertebrata</taxon>
        <taxon>Euteleostomi</taxon>
        <taxon>Amphibia</taxon>
        <taxon>Batrachia</taxon>
        <taxon>Caudata</taxon>
        <taxon>Salamandroidea</taxon>
        <taxon>Salamandridae</taxon>
        <taxon>Pleurodelinae</taxon>
        <taxon>Pleurodeles</taxon>
    </lineage>
</organism>
<gene>
    <name evidence="1" type="ORF">NDU88_006411</name>
</gene>
<keyword evidence="2" id="KW-1185">Reference proteome</keyword>
<proteinExistence type="predicted"/>
<dbReference type="EMBL" id="JANPWB010000001">
    <property type="protein sequence ID" value="KAJ1218839.1"/>
    <property type="molecule type" value="Genomic_DNA"/>
</dbReference>
<evidence type="ECO:0000313" key="1">
    <source>
        <dbReference type="EMBL" id="KAJ1218839.1"/>
    </source>
</evidence>
<sequence>MRAPNWPLVTGPPLDTAHSYAALRLKPIHMGQGIASDARSLKKSQKGLRTAEHLDNLQAPTLLSWGASQSVLQLWDE</sequence>